<dbReference type="HOGENOM" id="CLU_984117_0_0_1"/>
<organism evidence="1 2">
    <name type="scientific">Henningerozyma blattae (strain ATCC 34711 / CBS 6284 / DSM 70876 / NBRC 10599 / NRRL Y-10934 / UCD 77-7)</name>
    <name type="common">Yeast</name>
    <name type="synonym">Tetrapisispora blattae</name>
    <dbReference type="NCBI Taxonomy" id="1071380"/>
    <lineage>
        <taxon>Eukaryota</taxon>
        <taxon>Fungi</taxon>
        <taxon>Dikarya</taxon>
        <taxon>Ascomycota</taxon>
        <taxon>Saccharomycotina</taxon>
        <taxon>Saccharomycetes</taxon>
        <taxon>Saccharomycetales</taxon>
        <taxon>Saccharomycetaceae</taxon>
        <taxon>Henningerozyma</taxon>
    </lineage>
</organism>
<dbReference type="InParanoid" id="I2GY66"/>
<accession>I2GY66</accession>
<protein>
    <submittedName>
        <fullName evidence="1">Uncharacterized protein</fullName>
    </submittedName>
</protein>
<evidence type="ECO:0000313" key="1">
    <source>
        <dbReference type="EMBL" id="CCH59068.1"/>
    </source>
</evidence>
<reference evidence="1 2" key="1">
    <citation type="journal article" date="2011" name="Proc. Natl. Acad. Sci. U.S.A.">
        <title>Evolutionary erosion of yeast sex chromosomes by mating-type switching accidents.</title>
        <authorList>
            <person name="Gordon J.L."/>
            <person name="Armisen D."/>
            <person name="Proux-Wera E."/>
            <person name="Oheigeartaigh S.S."/>
            <person name="Byrne K.P."/>
            <person name="Wolfe K.H."/>
        </authorList>
    </citation>
    <scope>NUCLEOTIDE SEQUENCE [LARGE SCALE GENOMIC DNA]</scope>
    <source>
        <strain evidence="2">ATCC 34711 / CBS 6284 / DSM 70876 / NBRC 10599 / NRRL Y-10934 / UCD 77-7</strain>
    </source>
</reference>
<dbReference type="Proteomes" id="UP000002866">
    <property type="component" value="Chromosome 2"/>
</dbReference>
<sequence>MDNTPETSRIHIEENSLLLFTKNNDNTKKTKDFLGKKNDRYLKELNISHSKQSTNKTLIPSWFQKTIKDPLLKDDLDYCSILYMMNYISLNINMKNCFKANNFMLRPVWKMKNYNNLESLFDKTMSKKNLNIINSLIFPRNFINCKRDYFALKKFVFHLKKTLFQICHIESLKEEENSLTIWFNLIQIYIRFMISRQLNIEKNLKNKLSKNKIDVNNIFDEFWNQYFIFRVGESEEDWNKFNADLKYFYGERFKYDKFQSSYTSRFQEPKLDKNFGIFSIKKK</sequence>
<dbReference type="EMBL" id="HE806317">
    <property type="protein sequence ID" value="CCH59068.1"/>
    <property type="molecule type" value="Genomic_DNA"/>
</dbReference>
<dbReference type="RefSeq" id="XP_004178587.1">
    <property type="nucleotide sequence ID" value="XM_004178539.1"/>
</dbReference>
<proteinExistence type="predicted"/>
<name>I2GY66_HENB6</name>
<dbReference type="AlphaFoldDB" id="I2GY66"/>
<dbReference type="GeneID" id="14494535"/>
<gene>
    <name evidence="1" type="primary">TBLA0B02260</name>
    <name evidence="1" type="ORF">TBLA_0B02260</name>
</gene>
<evidence type="ECO:0000313" key="2">
    <source>
        <dbReference type="Proteomes" id="UP000002866"/>
    </source>
</evidence>
<dbReference type="KEGG" id="tbl:TBLA_0B02260"/>
<keyword evidence="2" id="KW-1185">Reference proteome</keyword>